<organism evidence="2 3">
    <name type="scientific">Microbacterium caowuchunii</name>
    <dbReference type="NCBI Taxonomy" id="2614638"/>
    <lineage>
        <taxon>Bacteria</taxon>
        <taxon>Bacillati</taxon>
        <taxon>Actinomycetota</taxon>
        <taxon>Actinomycetes</taxon>
        <taxon>Micrococcales</taxon>
        <taxon>Microbacteriaceae</taxon>
        <taxon>Microbacterium</taxon>
    </lineage>
</organism>
<sequence length="424" mass="46441">MRAYRPGSVKSRGIPTIPYRDRPSERIVPVMAPHSYDVVIIGGGNGGIAAAAQLRRRGAKDVALVDPADTHVYKPLQNYVGTGLAAASSLSRPQARLIPKGVTWHRSAAARIDAAERRIELEDGTVLFGADIVLACGAVTDWGAVPGAEEALASGTAVTTFEDDRLAATRDAIRSLTSGRAVFTLHEQPASGRETALKPLFLACDHWRRRGVLGSIEVELLHDGERLHPVDEIAVAIRRHLDAYGIVLRLGTRVREVEGRSITVDGPDGSRVVRTDLLHLLPPYAAAELVRASHLDGRDTGGFAAVDPVTLQHPRHPRVWCIGDAADLGDARTGGALRHQVQTVIENIQRRRTGRSLTEYDGYTVAPIATSRRSLVFGEYLSRSHEVTRSIPLLDNLRSRPWWYALDRYVLPQLYWHGILKGRI</sequence>
<proteinExistence type="predicted"/>
<dbReference type="Pfam" id="PF07992">
    <property type="entry name" value="Pyr_redox_2"/>
    <property type="match status" value="1"/>
</dbReference>
<dbReference type="Gene3D" id="3.50.50.60">
    <property type="entry name" value="FAD/NAD(P)-binding domain"/>
    <property type="match status" value="2"/>
</dbReference>
<reference evidence="3" key="1">
    <citation type="submission" date="2019-09" db="EMBL/GenBank/DDBJ databases">
        <title>Mumia zhuanghuii sp. nov. isolated from the intestinal contents of plateau pika (Ochotona curzoniae) in the Qinghai-Tibet plateau of China.</title>
        <authorList>
            <person name="Tian Z."/>
        </authorList>
    </citation>
    <scope>NUCLEOTIDE SEQUENCE [LARGE SCALE GENOMIC DNA]</scope>
    <source>
        <strain evidence="3">L-033</strain>
    </source>
</reference>
<dbReference type="Proteomes" id="UP000326838">
    <property type="component" value="Unassembled WGS sequence"/>
</dbReference>
<evidence type="ECO:0000313" key="3">
    <source>
        <dbReference type="Proteomes" id="UP000326838"/>
    </source>
</evidence>
<evidence type="ECO:0000259" key="1">
    <source>
        <dbReference type="Pfam" id="PF07992"/>
    </source>
</evidence>
<dbReference type="GO" id="GO:0071949">
    <property type="term" value="F:FAD binding"/>
    <property type="evidence" value="ECO:0007669"/>
    <property type="project" value="TreeGrafter"/>
</dbReference>
<protein>
    <submittedName>
        <fullName evidence="2">FAD-binding protein</fullName>
    </submittedName>
</protein>
<keyword evidence="3" id="KW-1185">Reference proteome</keyword>
<evidence type="ECO:0000313" key="2">
    <source>
        <dbReference type="EMBL" id="KAA9136114.1"/>
    </source>
</evidence>
<gene>
    <name evidence="2" type="ORF">F6B40_00185</name>
</gene>
<accession>A0A5N0TP70</accession>
<dbReference type="InterPro" id="IPR036188">
    <property type="entry name" value="FAD/NAD-bd_sf"/>
</dbReference>
<dbReference type="GO" id="GO:0070221">
    <property type="term" value="P:sulfide oxidation, using sulfide:quinone oxidoreductase"/>
    <property type="evidence" value="ECO:0007669"/>
    <property type="project" value="TreeGrafter"/>
</dbReference>
<dbReference type="GO" id="GO:0070224">
    <property type="term" value="F:sulfide:quinone oxidoreductase activity"/>
    <property type="evidence" value="ECO:0007669"/>
    <property type="project" value="TreeGrafter"/>
</dbReference>
<dbReference type="PANTHER" id="PTHR10632">
    <property type="entry name" value="SULFIDE:QUINONE OXIDOREDUCTASE"/>
    <property type="match status" value="1"/>
</dbReference>
<dbReference type="EMBL" id="VYUY01000002">
    <property type="protein sequence ID" value="KAA9136114.1"/>
    <property type="molecule type" value="Genomic_DNA"/>
</dbReference>
<comment type="caution">
    <text evidence="2">The sequence shown here is derived from an EMBL/GenBank/DDBJ whole genome shotgun (WGS) entry which is preliminary data.</text>
</comment>
<name>A0A5N0TP70_9MICO</name>
<feature type="domain" description="FAD/NAD(P)-binding" evidence="1">
    <location>
        <begin position="36"/>
        <end position="163"/>
    </location>
</feature>
<dbReference type="SUPFAM" id="SSF51905">
    <property type="entry name" value="FAD/NAD(P)-binding domain"/>
    <property type="match status" value="1"/>
</dbReference>
<dbReference type="AlphaFoldDB" id="A0A5N0TP70"/>
<dbReference type="InterPro" id="IPR015904">
    <property type="entry name" value="Sulphide_quinone_reductase"/>
</dbReference>
<dbReference type="PRINTS" id="PR00411">
    <property type="entry name" value="PNDRDTASEI"/>
</dbReference>
<dbReference type="InterPro" id="IPR023753">
    <property type="entry name" value="FAD/NAD-binding_dom"/>
</dbReference>
<dbReference type="PANTHER" id="PTHR10632:SF2">
    <property type="entry name" value="SULFIDE:QUINONE OXIDOREDUCTASE, MITOCHONDRIAL"/>
    <property type="match status" value="1"/>
</dbReference>